<dbReference type="PANTHER" id="PTHR46401:SF2">
    <property type="entry name" value="GLYCOSYLTRANSFERASE WBBK-RELATED"/>
    <property type="match status" value="1"/>
</dbReference>
<comment type="caution">
    <text evidence="4">The sequence shown here is derived from an EMBL/GenBank/DDBJ whole genome shotgun (WGS) entry which is preliminary data.</text>
</comment>
<dbReference type="Proteomes" id="UP000230184">
    <property type="component" value="Unassembled WGS sequence"/>
</dbReference>
<keyword evidence="1" id="KW-0808">Transferase</keyword>
<evidence type="ECO:0000259" key="3">
    <source>
        <dbReference type="Pfam" id="PF13439"/>
    </source>
</evidence>
<dbReference type="PANTHER" id="PTHR46401">
    <property type="entry name" value="GLYCOSYLTRANSFERASE WBBK-RELATED"/>
    <property type="match status" value="1"/>
</dbReference>
<dbReference type="InterPro" id="IPR001296">
    <property type="entry name" value="Glyco_trans_1"/>
</dbReference>
<feature type="domain" description="Glycosyl transferase family 1" evidence="2">
    <location>
        <begin position="209"/>
        <end position="262"/>
    </location>
</feature>
<organism evidence="4 5">
    <name type="scientific">Candidatus Roizmanbacteria bacterium CG07_land_8_20_14_0_80_34_15</name>
    <dbReference type="NCBI Taxonomy" id="1974849"/>
    <lineage>
        <taxon>Bacteria</taxon>
        <taxon>Candidatus Roizmaniibacteriota</taxon>
    </lineage>
</organism>
<sequence>MEGLMKISLDGGALNPKDNQGFGTSTFSENLVKALNLYDKKNKYFIYTFQNLKPKIFWMKGRVSIEEFKYKKDVFLALNQALPIYASGKIISFCHGLSYHFFPQYYSRNDVIRLNRQLKEMVKRSDKIIVSSKKVKDELTSIYQHIEGRIIVLPFGIPFDMNKGKIKKKDKYFIFVGMDHPIKNINFIIKAFSEFKKNKKYKEYKLKILTNNISRKRLKNYYQNATALLTASHYESFNFPVLEALSLGCPVIGLKSAIIPELTSYVNLANNIDEFVELMKSSINKSINLPAGRQGRLYTQFNWKNYVKNLVDLY</sequence>
<evidence type="ECO:0000313" key="5">
    <source>
        <dbReference type="Proteomes" id="UP000230184"/>
    </source>
</evidence>
<dbReference type="EMBL" id="PEWY01000130">
    <property type="protein sequence ID" value="PIU36705.1"/>
    <property type="molecule type" value="Genomic_DNA"/>
</dbReference>
<dbReference type="Pfam" id="PF00534">
    <property type="entry name" value="Glycos_transf_1"/>
    <property type="match status" value="1"/>
</dbReference>
<dbReference type="SUPFAM" id="SSF53756">
    <property type="entry name" value="UDP-Glycosyltransferase/glycogen phosphorylase"/>
    <property type="match status" value="1"/>
</dbReference>
<dbReference type="InterPro" id="IPR028098">
    <property type="entry name" value="Glyco_trans_4-like_N"/>
</dbReference>
<protein>
    <submittedName>
        <fullName evidence="4">Uncharacterized protein</fullName>
    </submittedName>
</protein>
<gene>
    <name evidence="4" type="ORF">COT02_04670</name>
</gene>
<dbReference type="AlphaFoldDB" id="A0A2M6YTA8"/>
<accession>A0A2M6YTA8</accession>
<dbReference type="Pfam" id="PF13439">
    <property type="entry name" value="Glyco_transf_4"/>
    <property type="match status" value="1"/>
</dbReference>
<reference evidence="5" key="1">
    <citation type="submission" date="2017-09" db="EMBL/GenBank/DDBJ databases">
        <title>Depth-based differentiation of microbial function through sediment-hosted aquifers and enrichment of novel symbionts in the deep terrestrial subsurface.</title>
        <authorList>
            <person name="Probst A.J."/>
            <person name="Ladd B."/>
            <person name="Jarett J.K."/>
            <person name="Geller-Mcgrath D.E."/>
            <person name="Sieber C.M.K."/>
            <person name="Emerson J.B."/>
            <person name="Anantharaman K."/>
            <person name="Thomas B.C."/>
            <person name="Malmstrom R."/>
            <person name="Stieglmeier M."/>
            <person name="Klingl A."/>
            <person name="Woyke T."/>
            <person name="Ryan C.M."/>
            <person name="Banfield J.F."/>
        </authorList>
    </citation>
    <scope>NUCLEOTIDE SEQUENCE [LARGE SCALE GENOMIC DNA]</scope>
</reference>
<dbReference type="Gene3D" id="3.40.50.2000">
    <property type="entry name" value="Glycogen Phosphorylase B"/>
    <property type="match status" value="2"/>
</dbReference>
<proteinExistence type="predicted"/>
<evidence type="ECO:0000313" key="4">
    <source>
        <dbReference type="EMBL" id="PIU36705.1"/>
    </source>
</evidence>
<evidence type="ECO:0000256" key="1">
    <source>
        <dbReference type="ARBA" id="ARBA00022679"/>
    </source>
</evidence>
<dbReference type="GO" id="GO:0016757">
    <property type="term" value="F:glycosyltransferase activity"/>
    <property type="evidence" value="ECO:0007669"/>
    <property type="project" value="InterPro"/>
</dbReference>
<feature type="domain" description="Glycosyltransferase subfamily 4-like N-terminal" evidence="3">
    <location>
        <begin position="86"/>
        <end position="158"/>
    </location>
</feature>
<name>A0A2M6YTA8_9BACT</name>
<evidence type="ECO:0000259" key="2">
    <source>
        <dbReference type="Pfam" id="PF00534"/>
    </source>
</evidence>